<reference evidence="3" key="1">
    <citation type="submission" date="2023-12" db="EMBL/GenBank/DDBJ databases">
        <title>Genome assembly of Anisodus tanguticus.</title>
        <authorList>
            <person name="Wang Y.-J."/>
        </authorList>
    </citation>
    <scope>NUCLEOTIDE SEQUENCE</scope>
    <source>
        <strain evidence="3">KB-2021</strain>
        <tissue evidence="3">Leaf</tissue>
    </source>
</reference>
<evidence type="ECO:0000313" key="3">
    <source>
        <dbReference type="EMBL" id="KAK4344979.1"/>
    </source>
</evidence>
<sequence>MLQENQPSTLVQQRLQYILKNQTESWAYAISGKLQTTTMDAFFLTWGDGHFHGTNKDVEWFYVMSLADSICAGEGVLGKSFITGYHEIGLIQFDENTITYADIGIVTSLQEDGQESENNSNKKRDSEQSDSDCQILDHPVQKGKIGSKEDLEEKKERRKLRQAIEPRRCGEAEEGEMQPPILRVASGGSSRY</sequence>
<evidence type="ECO:0000256" key="2">
    <source>
        <dbReference type="SAM" id="MobiDB-lite"/>
    </source>
</evidence>
<feature type="compositionally biased region" description="Basic and acidic residues" evidence="2">
    <location>
        <begin position="162"/>
        <end position="171"/>
    </location>
</feature>
<dbReference type="InterPro" id="IPR045084">
    <property type="entry name" value="AIB/MYC-like"/>
</dbReference>
<keyword evidence="1" id="KW-0804">Transcription</keyword>
<dbReference type="AlphaFoldDB" id="A0AAE1V1A9"/>
<dbReference type="PANTHER" id="PTHR11514">
    <property type="entry name" value="MYC"/>
    <property type="match status" value="1"/>
</dbReference>
<keyword evidence="1" id="KW-0805">Transcription regulation</keyword>
<dbReference type="GO" id="GO:0000976">
    <property type="term" value="F:transcription cis-regulatory region binding"/>
    <property type="evidence" value="ECO:0007669"/>
    <property type="project" value="TreeGrafter"/>
</dbReference>
<feature type="region of interest" description="Disordered" evidence="2">
    <location>
        <begin position="111"/>
        <end position="192"/>
    </location>
</feature>
<dbReference type="GO" id="GO:0005634">
    <property type="term" value="C:nucleus"/>
    <property type="evidence" value="ECO:0007669"/>
    <property type="project" value="UniProtKB-SubCell"/>
</dbReference>
<proteinExistence type="predicted"/>
<accession>A0AAE1V1A9</accession>
<comment type="caution">
    <text evidence="3">The sequence shown here is derived from an EMBL/GenBank/DDBJ whole genome shotgun (WGS) entry which is preliminary data.</text>
</comment>
<gene>
    <name evidence="3" type="ORF">RND71_035155</name>
</gene>
<protein>
    <recommendedName>
        <fullName evidence="1">Transcription factor</fullName>
        <shortName evidence="1">bHLH transcription factor</shortName>
    </recommendedName>
    <alternativeName>
        <fullName evidence="1">Basic helix-loop-helix protein</fullName>
    </alternativeName>
</protein>
<dbReference type="EMBL" id="JAVYJV010000019">
    <property type="protein sequence ID" value="KAK4344979.1"/>
    <property type="molecule type" value="Genomic_DNA"/>
</dbReference>
<evidence type="ECO:0000313" key="4">
    <source>
        <dbReference type="Proteomes" id="UP001291623"/>
    </source>
</evidence>
<comment type="subcellular location">
    <subcellularLocation>
        <location evidence="1">Nucleus</location>
    </subcellularLocation>
</comment>
<dbReference type="GO" id="GO:0003700">
    <property type="term" value="F:DNA-binding transcription factor activity"/>
    <property type="evidence" value="ECO:0007669"/>
    <property type="project" value="InterPro"/>
</dbReference>
<evidence type="ECO:0000256" key="1">
    <source>
        <dbReference type="RuleBase" id="RU369104"/>
    </source>
</evidence>
<organism evidence="3 4">
    <name type="scientific">Anisodus tanguticus</name>
    <dbReference type="NCBI Taxonomy" id="243964"/>
    <lineage>
        <taxon>Eukaryota</taxon>
        <taxon>Viridiplantae</taxon>
        <taxon>Streptophyta</taxon>
        <taxon>Embryophyta</taxon>
        <taxon>Tracheophyta</taxon>
        <taxon>Spermatophyta</taxon>
        <taxon>Magnoliopsida</taxon>
        <taxon>eudicotyledons</taxon>
        <taxon>Gunneridae</taxon>
        <taxon>Pentapetalae</taxon>
        <taxon>asterids</taxon>
        <taxon>lamiids</taxon>
        <taxon>Solanales</taxon>
        <taxon>Solanaceae</taxon>
        <taxon>Solanoideae</taxon>
        <taxon>Hyoscyameae</taxon>
        <taxon>Anisodus</taxon>
    </lineage>
</organism>
<feature type="compositionally biased region" description="Basic and acidic residues" evidence="2">
    <location>
        <begin position="146"/>
        <end position="155"/>
    </location>
</feature>
<dbReference type="Proteomes" id="UP001291623">
    <property type="component" value="Unassembled WGS sequence"/>
</dbReference>
<keyword evidence="1" id="KW-0539">Nucleus</keyword>
<dbReference type="PANTHER" id="PTHR11514:SF144">
    <property type="entry name" value="TRANSCRIPTION FACTOR"/>
    <property type="match status" value="1"/>
</dbReference>
<name>A0AAE1V1A9_9SOLA</name>
<keyword evidence="4" id="KW-1185">Reference proteome</keyword>